<dbReference type="Pfam" id="PF07275">
    <property type="entry name" value="ArdA"/>
    <property type="match status" value="1"/>
</dbReference>
<dbReference type="RefSeq" id="WP_062702406.1">
    <property type="nucleotide sequence ID" value="NZ_LJOD01000016.1"/>
</dbReference>
<protein>
    <submittedName>
        <fullName evidence="1">Antirestriction protein</fullName>
    </submittedName>
</protein>
<reference evidence="2" key="2">
    <citation type="submission" date="2015-09" db="EMBL/GenBank/DDBJ databases">
        <title>Draft genome sequence of a multidrug-resistant Chryseobacterium indologenes isolate from Malaysia.</title>
        <authorList>
            <person name="Yu C.Y."/>
            <person name="Ang G.Y."/>
            <person name="Chan K.-G."/>
        </authorList>
    </citation>
    <scope>NUCLEOTIDE SEQUENCE [LARGE SCALE GENOMIC DNA]</scope>
    <source>
        <strain evidence="2">CI_885</strain>
    </source>
</reference>
<accession>A0A0N0IUH5</accession>
<evidence type="ECO:0000313" key="1">
    <source>
        <dbReference type="EMBL" id="KPE49653.1"/>
    </source>
</evidence>
<dbReference type="InterPro" id="IPR009899">
    <property type="entry name" value="ArdA"/>
</dbReference>
<reference evidence="1 2" key="1">
    <citation type="journal article" date="2015" name="Genom Data">
        <title>Draft genome sequence of a multidrug-resistant Chryseobacterium indologenes isolate from Malaysia.</title>
        <authorList>
            <person name="Yu C.Y."/>
            <person name="Ang G.Y."/>
            <person name="Cheng H.J."/>
            <person name="Cheong Y.M."/>
            <person name="Yin W.F."/>
            <person name="Chan K.G."/>
        </authorList>
    </citation>
    <scope>NUCLEOTIDE SEQUENCE [LARGE SCALE GENOMIC DNA]</scope>
    <source>
        <strain evidence="1 2">CI_885</strain>
    </source>
</reference>
<dbReference type="EMBL" id="LJOD01000016">
    <property type="protein sequence ID" value="KPE49653.1"/>
    <property type="molecule type" value="Genomic_DNA"/>
</dbReference>
<dbReference type="Proteomes" id="UP000037953">
    <property type="component" value="Unassembled WGS sequence"/>
</dbReference>
<dbReference type="OrthoDB" id="944647at2"/>
<sequence>MTNLQNCLDSCSIYVGTYAKYNNGSLYGKWLNLSDYSNYDELLDEMKELHKDEHDSEFMFQDYENCSFFEKLGLIGESYLSNEIFEIVEQINDSGYNIEIFEAYVNCIGKMDFQSVYEGIVNYYIGEYSDDETFAQYMLEESIPESLPNYIYIDWEATARSLMYDYFESNGHYFRS</sequence>
<comment type="caution">
    <text evidence="1">The sequence shown here is derived from an EMBL/GenBank/DDBJ whole genome shotgun (WGS) entry which is preliminary data.</text>
</comment>
<dbReference type="AlphaFoldDB" id="A0A0N0IUH5"/>
<dbReference type="InterPro" id="IPR041895">
    <property type="entry name" value="ArdA_dom1"/>
</dbReference>
<evidence type="ECO:0000313" key="2">
    <source>
        <dbReference type="Proteomes" id="UP000037953"/>
    </source>
</evidence>
<organism evidence="1 2">
    <name type="scientific">Chryseobacterium indologenes</name>
    <name type="common">Flavobacterium indologenes</name>
    <dbReference type="NCBI Taxonomy" id="253"/>
    <lineage>
        <taxon>Bacteria</taxon>
        <taxon>Pseudomonadati</taxon>
        <taxon>Bacteroidota</taxon>
        <taxon>Flavobacteriia</taxon>
        <taxon>Flavobacteriales</taxon>
        <taxon>Weeksellaceae</taxon>
        <taxon>Chryseobacterium group</taxon>
        <taxon>Chryseobacterium</taxon>
    </lineage>
</organism>
<gene>
    <name evidence="1" type="ORF">AOB46_19230</name>
</gene>
<name>A0A0N0IUH5_CHRID</name>
<proteinExistence type="predicted"/>
<dbReference type="Gene3D" id="3.10.20.480">
    <property type="entry name" value="Antirestriction protein ArdA, domain 1"/>
    <property type="match status" value="1"/>
</dbReference>
<dbReference type="PATRIC" id="fig|253.9.peg.1812"/>